<evidence type="ECO:0000256" key="4">
    <source>
        <dbReference type="ARBA" id="ARBA00022825"/>
    </source>
</evidence>
<evidence type="ECO:0000259" key="8">
    <source>
        <dbReference type="PROSITE" id="PS50240"/>
    </source>
</evidence>
<dbReference type="RefSeq" id="NP_001279399.1">
    <property type="nucleotide sequence ID" value="NM_001292470.1"/>
</dbReference>
<keyword evidence="7" id="KW-0472">Membrane</keyword>
<keyword evidence="7" id="KW-0812">Transmembrane</keyword>
<dbReference type="Gene3D" id="2.40.10.10">
    <property type="entry name" value="Trypsin-like serine proteases"/>
    <property type="match status" value="1"/>
</dbReference>
<feature type="transmembrane region" description="Helical" evidence="7">
    <location>
        <begin position="20"/>
        <end position="41"/>
    </location>
</feature>
<proteinExistence type="evidence at transcript level"/>
<dbReference type="InterPro" id="IPR018114">
    <property type="entry name" value="TRYPSIN_HIS"/>
</dbReference>
<dbReference type="PRINTS" id="PR00722">
    <property type="entry name" value="CHYMOTRYPSIN"/>
</dbReference>
<dbReference type="InterPro" id="IPR009003">
    <property type="entry name" value="Peptidase_S1_PA"/>
</dbReference>
<dbReference type="OrthoDB" id="6755574at2759"/>
<dbReference type="FunFam" id="2.40.10.10:FF:000120">
    <property type="entry name" value="Putative serine protease"/>
    <property type="match status" value="1"/>
</dbReference>
<dbReference type="InterPro" id="IPR050127">
    <property type="entry name" value="Serine_Proteases_S1"/>
</dbReference>
<organism evidence="9">
    <name type="scientific">Callorhinchus milii</name>
    <name type="common">Ghost shark</name>
    <dbReference type="NCBI Taxonomy" id="7868"/>
    <lineage>
        <taxon>Eukaryota</taxon>
        <taxon>Metazoa</taxon>
        <taxon>Chordata</taxon>
        <taxon>Craniata</taxon>
        <taxon>Vertebrata</taxon>
        <taxon>Chondrichthyes</taxon>
        <taxon>Holocephali</taxon>
        <taxon>Chimaeriformes</taxon>
        <taxon>Callorhinchidae</taxon>
        <taxon>Callorhinchus</taxon>
    </lineage>
</organism>
<dbReference type="GO" id="GO:0005615">
    <property type="term" value="C:extracellular space"/>
    <property type="evidence" value="ECO:0007669"/>
    <property type="project" value="TreeGrafter"/>
</dbReference>
<keyword evidence="4 6" id="KW-0720">Serine protease</keyword>
<dbReference type="SUPFAM" id="SSF50494">
    <property type="entry name" value="Trypsin-like serine proteases"/>
    <property type="match status" value="1"/>
</dbReference>
<protein>
    <submittedName>
        <fullName evidence="9">Granzyme K-like protein</fullName>
    </submittedName>
</protein>
<dbReference type="InterPro" id="IPR001254">
    <property type="entry name" value="Trypsin_dom"/>
</dbReference>
<dbReference type="GeneID" id="103177832"/>
<dbReference type="SMART" id="SM00020">
    <property type="entry name" value="Tryp_SPc"/>
    <property type="match status" value="1"/>
</dbReference>
<dbReference type="AlphaFoldDB" id="K4FYL5"/>
<dbReference type="GO" id="GO:0004252">
    <property type="term" value="F:serine-type endopeptidase activity"/>
    <property type="evidence" value="ECO:0007669"/>
    <property type="project" value="InterPro"/>
</dbReference>
<evidence type="ECO:0000256" key="6">
    <source>
        <dbReference type="RuleBase" id="RU363034"/>
    </source>
</evidence>
<dbReference type="InterPro" id="IPR033116">
    <property type="entry name" value="TRYPSIN_SER"/>
</dbReference>
<dbReference type="PANTHER" id="PTHR24264:SF20">
    <property type="entry name" value="TRYPSIN-LIKE"/>
    <property type="match status" value="1"/>
</dbReference>
<feature type="domain" description="Peptidase S1" evidence="8">
    <location>
        <begin position="40"/>
        <end position="271"/>
    </location>
</feature>
<dbReference type="PROSITE" id="PS00134">
    <property type="entry name" value="TRYPSIN_HIS"/>
    <property type="match status" value="1"/>
</dbReference>
<dbReference type="MEROPS" id="S01.146"/>
<keyword evidence="7" id="KW-1133">Transmembrane helix</keyword>
<dbReference type="InterPro" id="IPR001314">
    <property type="entry name" value="Peptidase_S1A"/>
</dbReference>
<accession>K4FYL5</accession>
<keyword evidence="5" id="KW-1015">Disulfide bond</keyword>
<evidence type="ECO:0000256" key="2">
    <source>
        <dbReference type="ARBA" id="ARBA00022729"/>
    </source>
</evidence>
<dbReference type="PROSITE" id="PS50240">
    <property type="entry name" value="TRYPSIN_DOM"/>
    <property type="match status" value="1"/>
</dbReference>
<dbReference type="PANTHER" id="PTHR24264">
    <property type="entry name" value="TRYPSIN-RELATED"/>
    <property type="match status" value="1"/>
</dbReference>
<dbReference type="PROSITE" id="PS00135">
    <property type="entry name" value="TRYPSIN_SER"/>
    <property type="match status" value="1"/>
</dbReference>
<dbReference type="GO" id="GO:0006508">
    <property type="term" value="P:proteolysis"/>
    <property type="evidence" value="ECO:0007669"/>
    <property type="project" value="UniProtKB-KW"/>
</dbReference>
<sequence>MVETKSSGFLNWSKMALLQFIIQTLIVLFLNLPINVAVEIIGGGKVKSHSRPYMTSIQNNNSHVCGGTLIKPNWVLTAAHCVRYLKSKKQTVVLGAQSLSKKEKEKQFLKIKKKYQHPKFNWDRFTNDIMLIELDGAAKITKSVDVLALPEMTNDVEAKTKCTVAGWGKTKSKEISDILKEAKLTVIDRKTCQKNYQSLDITDNMICAGDKKGKKDACAGDSGGPLICKEGKKNVYRGIISNGKGCAVRNKPSIRTRLSEEYIRWIQKTIRVSM</sequence>
<evidence type="ECO:0000256" key="7">
    <source>
        <dbReference type="SAM" id="Phobius"/>
    </source>
</evidence>
<dbReference type="CDD" id="cd00190">
    <property type="entry name" value="Tryp_SPc"/>
    <property type="match status" value="1"/>
</dbReference>
<keyword evidence="2" id="KW-0732">Signal</keyword>
<name>K4FYL5_CALMI</name>
<evidence type="ECO:0000256" key="5">
    <source>
        <dbReference type="ARBA" id="ARBA00023157"/>
    </source>
</evidence>
<dbReference type="InterPro" id="IPR043504">
    <property type="entry name" value="Peptidase_S1_PA_chymotrypsin"/>
</dbReference>
<evidence type="ECO:0000256" key="1">
    <source>
        <dbReference type="ARBA" id="ARBA00022670"/>
    </source>
</evidence>
<keyword evidence="3 6" id="KW-0378">Hydrolase</keyword>
<dbReference type="Pfam" id="PF00089">
    <property type="entry name" value="Trypsin"/>
    <property type="match status" value="1"/>
</dbReference>
<evidence type="ECO:0000313" key="9">
    <source>
        <dbReference type="EMBL" id="AFK11432.1"/>
    </source>
</evidence>
<dbReference type="KEGG" id="cmk:103177832"/>
<evidence type="ECO:0000256" key="3">
    <source>
        <dbReference type="ARBA" id="ARBA00022801"/>
    </source>
</evidence>
<keyword evidence="1 6" id="KW-0645">Protease</keyword>
<dbReference type="EMBL" id="JX053204">
    <property type="protein sequence ID" value="AFK11432.1"/>
    <property type="molecule type" value="mRNA"/>
</dbReference>
<reference evidence="9" key="1">
    <citation type="journal article" date="2012" name="PLoS ONE">
        <title>Sequencing and Analysis of Full-Length cDNAs, 5'-ESTs and 3'-ESTs from a Cartilaginous Fish, the Elephant Shark (Callorhinchus milii).</title>
        <authorList>
            <person name="Tan Y.Y."/>
            <person name="Kodzius R."/>
            <person name="Tay B.H."/>
            <person name="Tay A."/>
            <person name="Brenner S."/>
            <person name="Venkatesh B."/>
        </authorList>
    </citation>
    <scope>NUCLEOTIDE SEQUENCE</scope>
    <source>
        <tissue evidence="9">Spleen</tissue>
    </source>
</reference>